<evidence type="ECO:0000313" key="2">
    <source>
        <dbReference type="EMBL" id="AHG87873.1"/>
    </source>
</evidence>
<dbReference type="STRING" id="861299.J421_0336"/>
<dbReference type="InterPro" id="IPR036390">
    <property type="entry name" value="WH_DNA-bd_sf"/>
</dbReference>
<dbReference type="PANTHER" id="PTHR33169:SF14">
    <property type="entry name" value="TRANSCRIPTIONAL REGULATOR RV3488"/>
    <property type="match status" value="1"/>
</dbReference>
<dbReference type="InterPro" id="IPR005149">
    <property type="entry name" value="Tscrpt_reg_PadR_N"/>
</dbReference>
<name>W0RER7_9BACT</name>
<proteinExistence type="predicted"/>
<reference evidence="2 3" key="1">
    <citation type="journal article" date="2014" name="Genome Announc.">
        <title>Genome Sequence and Methylome of Soil Bacterium Gemmatirosa kalamazoonensis KBS708T, a Member of the Rarely Cultivated Gemmatimonadetes Phylum.</title>
        <authorList>
            <person name="Debruyn J.M."/>
            <person name="Radosevich M."/>
            <person name="Wommack K.E."/>
            <person name="Polson S.W."/>
            <person name="Hauser L.J."/>
            <person name="Fawaz M.N."/>
            <person name="Korlach J."/>
            <person name="Tsai Y.C."/>
        </authorList>
    </citation>
    <scope>NUCLEOTIDE SEQUENCE [LARGE SCALE GENOMIC DNA]</scope>
    <source>
        <strain evidence="2 3">KBS708</strain>
    </source>
</reference>
<dbReference type="RefSeq" id="WP_025409428.1">
    <property type="nucleotide sequence ID" value="NZ_CP007128.1"/>
</dbReference>
<dbReference type="eggNOG" id="COG1695">
    <property type="taxonomic scope" value="Bacteria"/>
</dbReference>
<dbReference type="InterPro" id="IPR036388">
    <property type="entry name" value="WH-like_DNA-bd_sf"/>
</dbReference>
<dbReference type="Proteomes" id="UP000019151">
    <property type="component" value="Chromosome"/>
</dbReference>
<evidence type="ECO:0000259" key="1">
    <source>
        <dbReference type="Pfam" id="PF03551"/>
    </source>
</evidence>
<organism evidence="2 3">
    <name type="scientific">Gemmatirosa kalamazoonensis</name>
    <dbReference type="NCBI Taxonomy" id="861299"/>
    <lineage>
        <taxon>Bacteria</taxon>
        <taxon>Pseudomonadati</taxon>
        <taxon>Gemmatimonadota</taxon>
        <taxon>Gemmatimonadia</taxon>
        <taxon>Gemmatimonadales</taxon>
        <taxon>Gemmatimonadaceae</taxon>
        <taxon>Gemmatirosa</taxon>
    </lineage>
</organism>
<sequence>MPPVPDLDLLKGTLDVLVLKTLSWGPRHGYAVSRWIAETTDDALSVDEGALYTALHRLEQRGLVESEWGLSENNRRAKYYQLTTAGRSALRAQTQRWTRYAEAVFKVLQTA</sequence>
<dbReference type="NCBIfam" id="TIGR03433">
    <property type="entry name" value="padR_acidobact"/>
    <property type="match status" value="1"/>
</dbReference>
<dbReference type="Gene3D" id="1.10.10.10">
    <property type="entry name" value="Winged helix-like DNA-binding domain superfamily/Winged helix DNA-binding domain"/>
    <property type="match status" value="1"/>
</dbReference>
<feature type="domain" description="Transcription regulator PadR N-terminal" evidence="1">
    <location>
        <begin position="18"/>
        <end position="91"/>
    </location>
</feature>
<gene>
    <name evidence="2" type="ORF">J421_0336</name>
</gene>
<accession>W0RER7</accession>
<dbReference type="InterPro" id="IPR017799">
    <property type="entry name" value="Tscrpt_reg_PadR_acidobac-type"/>
</dbReference>
<dbReference type="HOGENOM" id="CLU_063440_3_3_0"/>
<dbReference type="SUPFAM" id="SSF46785">
    <property type="entry name" value="Winged helix' DNA-binding domain"/>
    <property type="match status" value="1"/>
</dbReference>
<dbReference type="OrthoDB" id="3186544at2"/>
<protein>
    <submittedName>
        <fullName evidence="2">Transcriptional regulator, PadR-family</fullName>
    </submittedName>
</protein>
<evidence type="ECO:0000313" key="3">
    <source>
        <dbReference type="Proteomes" id="UP000019151"/>
    </source>
</evidence>
<dbReference type="KEGG" id="gba:J421_0336"/>
<dbReference type="InParanoid" id="W0RER7"/>
<dbReference type="InterPro" id="IPR052509">
    <property type="entry name" value="Metal_resp_DNA-bind_regulator"/>
</dbReference>
<dbReference type="Pfam" id="PF03551">
    <property type="entry name" value="PadR"/>
    <property type="match status" value="1"/>
</dbReference>
<dbReference type="AlphaFoldDB" id="W0RER7"/>
<dbReference type="PANTHER" id="PTHR33169">
    <property type="entry name" value="PADR-FAMILY TRANSCRIPTIONAL REGULATOR"/>
    <property type="match status" value="1"/>
</dbReference>
<keyword evidence="3" id="KW-1185">Reference proteome</keyword>
<dbReference type="EMBL" id="CP007128">
    <property type="protein sequence ID" value="AHG87873.1"/>
    <property type="molecule type" value="Genomic_DNA"/>
</dbReference>